<feature type="compositionally biased region" description="Basic and acidic residues" evidence="1">
    <location>
        <begin position="326"/>
        <end position="335"/>
    </location>
</feature>
<comment type="caution">
    <text evidence="2">The sequence shown here is derived from an EMBL/GenBank/DDBJ whole genome shotgun (WGS) entry which is preliminary data.</text>
</comment>
<sequence>MSCDARPVITSTKTLYVNPYEPPPTCPCAAPSPSPSPSAARDRGRRRPLASSERCPSHGCCTLDVAVHRCARRCRDPTRYNRYLRGASPSASSRDLSSYTRRRRRPSYPHSSPHPSKPLPPNDPFETRQPSCASPWRRLRTFDRDPDFRAVESRAFRLALAELLDIGRVLLHAEAELDKAHLRLERERARHRAAHGAACERVLLEWECGWTRRVADMVVGVDDLALSAEVLADCWVRYVGLLRRYEELGQRRVGGIVEDRGGRGSRRGGEDGGREDARPDEEARPWRYVRRESWDLKDRDGEGRREEVCAREECCQPEPGRRRHSVRFDDEVEPRRKSKDGSSNGKRHRRWWGFS</sequence>
<reference evidence="2" key="1">
    <citation type="submission" date="2021-06" db="EMBL/GenBank/DDBJ databases">
        <title>Comparative genomics, transcriptomics and evolutionary studies reveal genomic signatures of adaptation to plant cell wall in hemibiotrophic fungi.</title>
        <authorList>
            <consortium name="DOE Joint Genome Institute"/>
            <person name="Baroncelli R."/>
            <person name="Diaz J.F."/>
            <person name="Benocci T."/>
            <person name="Peng M."/>
            <person name="Battaglia E."/>
            <person name="Haridas S."/>
            <person name="Andreopoulos W."/>
            <person name="Labutti K."/>
            <person name="Pangilinan J."/>
            <person name="Floch G.L."/>
            <person name="Makela M.R."/>
            <person name="Henrissat B."/>
            <person name="Grigoriev I.V."/>
            <person name="Crouch J.A."/>
            <person name="De Vries R.P."/>
            <person name="Sukno S.A."/>
            <person name="Thon M.R."/>
        </authorList>
    </citation>
    <scope>NUCLEOTIDE SEQUENCE</scope>
    <source>
        <strain evidence="2">MAFF235873</strain>
    </source>
</reference>
<feature type="compositionally biased region" description="Low complexity" evidence="1">
    <location>
        <begin position="88"/>
        <end position="99"/>
    </location>
</feature>
<evidence type="ECO:0000256" key="1">
    <source>
        <dbReference type="SAM" id="MobiDB-lite"/>
    </source>
</evidence>
<evidence type="ECO:0000313" key="2">
    <source>
        <dbReference type="EMBL" id="KAK2033174.1"/>
    </source>
</evidence>
<feature type="region of interest" description="Disordered" evidence="1">
    <location>
        <begin position="259"/>
        <end position="282"/>
    </location>
</feature>
<protein>
    <submittedName>
        <fullName evidence="2">Uncharacterized protein</fullName>
    </submittedName>
</protein>
<feature type="compositionally biased region" description="Basic and acidic residues" evidence="1">
    <location>
        <begin position="297"/>
        <end position="314"/>
    </location>
</feature>
<feature type="region of interest" description="Disordered" evidence="1">
    <location>
        <begin position="82"/>
        <end position="131"/>
    </location>
</feature>
<name>A0AAD9HSJ3_9PEZI</name>
<feature type="region of interest" description="Disordered" evidence="1">
    <location>
        <begin position="297"/>
        <end position="355"/>
    </location>
</feature>
<keyword evidence="3" id="KW-1185">Reference proteome</keyword>
<feature type="region of interest" description="Disordered" evidence="1">
    <location>
        <begin position="27"/>
        <end position="56"/>
    </location>
</feature>
<proteinExistence type="predicted"/>
<feature type="compositionally biased region" description="Basic residues" evidence="1">
    <location>
        <begin position="345"/>
        <end position="355"/>
    </location>
</feature>
<accession>A0AAD9HSJ3</accession>
<gene>
    <name evidence="2" type="ORF">LX32DRAFT_690358</name>
</gene>
<dbReference type="Proteomes" id="UP001232148">
    <property type="component" value="Unassembled WGS sequence"/>
</dbReference>
<feature type="compositionally biased region" description="Pro residues" evidence="1">
    <location>
        <begin position="27"/>
        <end position="36"/>
    </location>
</feature>
<organism evidence="2 3">
    <name type="scientific">Colletotrichum zoysiae</name>
    <dbReference type="NCBI Taxonomy" id="1216348"/>
    <lineage>
        <taxon>Eukaryota</taxon>
        <taxon>Fungi</taxon>
        <taxon>Dikarya</taxon>
        <taxon>Ascomycota</taxon>
        <taxon>Pezizomycotina</taxon>
        <taxon>Sordariomycetes</taxon>
        <taxon>Hypocreomycetidae</taxon>
        <taxon>Glomerellales</taxon>
        <taxon>Glomerellaceae</taxon>
        <taxon>Colletotrichum</taxon>
        <taxon>Colletotrichum graminicola species complex</taxon>
    </lineage>
</organism>
<dbReference type="AlphaFoldDB" id="A0AAD9HSJ3"/>
<evidence type="ECO:0000313" key="3">
    <source>
        <dbReference type="Proteomes" id="UP001232148"/>
    </source>
</evidence>
<dbReference type="EMBL" id="MU842824">
    <property type="protein sequence ID" value="KAK2033174.1"/>
    <property type="molecule type" value="Genomic_DNA"/>
</dbReference>